<dbReference type="PANTHER" id="PTHR43709:SF2">
    <property type="entry name" value="DUF453 DOMAIN PROTEIN (AFU_ORTHOLOGUE AFUA_6G00360)"/>
    <property type="match status" value="1"/>
</dbReference>
<evidence type="ECO:0000256" key="1">
    <source>
        <dbReference type="ARBA" id="ARBA00007673"/>
    </source>
</evidence>
<proteinExistence type="inferred from homology"/>
<dbReference type="Pfam" id="PF04303">
    <property type="entry name" value="PrpF"/>
    <property type="match status" value="1"/>
</dbReference>
<dbReference type="Proteomes" id="UP001494902">
    <property type="component" value="Unassembled WGS sequence"/>
</dbReference>
<evidence type="ECO:0000313" key="3">
    <source>
        <dbReference type="EMBL" id="MEQ3553279.1"/>
    </source>
</evidence>
<dbReference type="SUPFAM" id="SSF54506">
    <property type="entry name" value="Diaminopimelate epimerase-like"/>
    <property type="match status" value="2"/>
</dbReference>
<keyword evidence="4" id="KW-1185">Reference proteome</keyword>
<reference evidence="3 4" key="1">
    <citation type="submission" date="2024-03" db="EMBL/GenBank/DDBJ databases">
        <title>Draft genome sequence of Pseudonocardia nematodicida JCM 31783.</title>
        <authorList>
            <person name="Butdee W."/>
            <person name="Duangmal K."/>
        </authorList>
    </citation>
    <scope>NUCLEOTIDE SEQUENCE [LARGE SCALE GENOMIC DNA]</scope>
    <source>
        <strain evidence="3 4">JCM 31783</strain>
    </source>
</reference>
<dbReference type="EMBL" id="JBEDNQ010000010">
    <property type="protein sequence ID" value="MEQ3553279.1"/>
    <property type="molecule type" value="Genomic_DNA"/>
</dbReference>
<name>A0ABV1KH84_9PSEU</name>
<dbReference type="RefSeq" id="WP_349300350.1">
    <property type="nucleotide sequence ID" value="NZ_JBEDNQ010000010.1"/>
</dbReference>
<evidence type="ECO:0000256" key="2">
    <source>
        <dbReference type="ARBA" id="ARBA00023235"/>
    </source>
</evidence>
<comment type="caution">
    <text evidence="3">The sequence shown here is derived from an EMBL/GenBank/DDBJ whole genome shotgun (WGS) entry which is preliminary data.</text>
</comment>
<accession>A0ABV1KH84</accession>
<gene>
    <name evidence="3" type="ORF">WIS52_22645</name>
</gene>
<sequence length="358" mass="36993">MQIPAVLMRGGTSKCWVFDERDLDRCGLDRDTALLRVYGSPDPRQIDGVGGATSTTSKAAVVAPSGRDGIDVDYTFAQIGIAEGKVDWSNNCGNCSSVVGLHAVQQGWVAPRGEVTRVVVYNTNTGKTILQDVPTPDRRPTNAGDAMIIGVPFPGPRIELGFVDPSGAVTGRLLPTGRPQEKLTGRRGTVRATLVDAANPMALLWGPDIGLSGTEDPAAVDADAELLADLAEYRAQASELMGIAPEAASADTVSRAIPKLAWIAPAPDPAVADAAVRMLSMGRTHPALAITGLVAVTGACSVPGSVAPPGTDVSAGLRILSPSGVIGVRSETNPDGSLSAVFVERTARRIATAELEAS</sequence>
<comment type="similarity">
    <text evidence="1">Belongs to the PrpF family.</text>
</comment>
<evidence type="ECO:0000313" key="4">
    <source>
        <dbReference type="Proteomes" id="UP001494902"/>
    </source>
</evidence>
<organism evidence="3 4">
    <name type="scientific">Pseudonocardia nematodicida</name>
    <dbReference type="NCBI Taxonomy" id="1206997"/>
    <lineage>
        <taxon>Bacteria</taxon>
        <taxon>Bacillati</taxon>
        <taxon>Actinomycetota</taxon>
        <taxon>Actinomycetes</taxon>
        <taxon>Pseudonocardiales</taxon>
        <taxon>Pseudonocardiaceae</taxon>
        <taxon>Pseudonocardia</taxon>
    </lineage>
</organism>
<dbReference type="InterPro" id="IPR007400">
    <property type="entry name" value="PrpF-like"/>
</dbReference>
<dbReference type="Gene3D" id="3.10.310.10">
    <property type="entry name" value="Diaminopimelate Epimerase, Chain A, domain 1"/>
    <property type="match status" value="2"/>
</dbReference>
<protein>
    <submittedName>
        <fullName evidence="3">PrpF domain-containing protein</fullName>
    </submittedName>
</protein>
<dbReference type="PANTHER" id="PTHR43709">
    <property type="entry name" value="ACONITATE ISOMERASE-RELATED"/>
    <property type="match status" value="1"/>
</dbReference>
<keyword evidence="2" id="KW-0413">Isomerase</keyword>